<evidence type="ECO:0000259" key="8">
    <source>
        <dbReference type="Pfam" id="PF02781"/>
    </source>
</evidence>
<comment type="similarity">
    <text evidence="6">Belongs to the glucose-6-phosphate dehydrogenase family.</text>
</comment>
<feature type="binding site" evidence="6">
    <location>
        <position position="79"/>
    </location>
    <ligand>
        <name>NADP(+)</name>
        <dbReference type="ChEBI" id="CHEBI:58349"/>
    </ligand>
</feature>
<dbReference type="GO" id="GO:0050661">
    <property type="term" value="F:NADP binding"/>
    <property type="evidence" value="ECO:0007669"/>
    <property type="project" value="UniProtKB-UniRule"/>
</dbReference>
<keyword evidence="10" id="KW-1185">Reference proteome</keyword>
<dbReference type="Pfam" id="PF00479">
    <property type="entry name" value="G6PD_N"/>
    <property type="match status" value="1"/>
</dbReference>
<dbReference type="Pfam" id="PF02781">
    <property type="entry name" value="G6PD_C"/>
    <property type="match status" value="1"/>
</dbReference>
<proteinExistence type="inferred from homology"/>
<gene>
    <name evidence="6 9" type="primary">zwf</name>
    <name evidence="9" type="ORF">FPZ47_20625</name>
</gene>
<feature type="binding site" evidence="6">
    <location>
        <position position="181"/>
    </location>
    <ligand>
        <name>NADP(+)</name>
        <dbReference type="ChEBI" id="CHEBI:58349"/>
    </ligand>
</feature>
<protein>
    <recommendedName>
        <fullName evidence="6">Glucose-6-phosphate 1-dehydrogenase</fullName>
        <shortName evidence="6">G6PD</shortName>
        <ecNumber evidence="6">1.1.1.49</ecNumber>
    </recommendedName>
</protein>
<evidence type="ECO:0000256" key="2">
    <source>
        <dbReference type="ARBA" id="ARBA00022526"/>
    </source>
</evidence>
<dbReference type="PRINTS" id="PR00079">
    <property type="entry name" value="G6PDHDRGNASE"/>
</dbReference>
<feature type="active site" description="Proton acceptor" evidence="6">
    <location>
        <position position="273"/>
    </location>
</feature>
<sequence length="512" mass="56973">MGDSTDPGKGPACGVRPAEIICPPARYPRGVSKAPPPPQLLVIFGASGDLARRKLLPALYNLAHDGLLPTPFAVVGYGRKAWDDANFRIHARRAVEEFSRRRIDEVHWQRFAEGLFYVTGDYNTGVCYETLDRRLGQLESTLHTLGRRLYYCATPSKLFALIVEGIGAQRATGPSRVVLEKPIGHDLASARSLDRAVRRTFSEPQIFRIDHYLGKDTLQNILVFRFANPLIERIWSGEAIEHMQVTVAETLGVEHRGGYYETAGAMRDMVQSHLLQVLAYLTMERPARLGGAPLRDAKAALLDAVRPFDPTDVVRGQYQWGVVEGHEVPGYREEEDVASDSSTETYVAVRAWVDNDRWRGVPFLMRTGKRMAHRVTEVVVELRDPGAGHLFAEAVAGVPCNRIMIQLQPDPGISIAFRVKEPGLGPDMQTVPMRFSYGTAFAVEPPEAYEHLLLDALAGDETLFLREDVVERAWEIVAPAIREPGAIHPYPAGTWGPSAADQLTPPHKWHLR</sequence>
<feature type="binding site" evidence="6">
    <location>
        <position position="211"/>
    </location>
    <ligand>
        <name>substrate</name>
    </ligand>
</feature>
<dbReference type="InterPro" id="IPR022674">
    <property type="entry name" value="G6P_DH_NAD-bd"/>
</dbReference>
<feature type="binding site" evidence="6">
    <location>
        <position position="369"/>
    </location>
    <ligand>
        <name>substrate</name>
    </ligand>
</feature>
<comment type="caution">
    <text evidence="6">Lacks conserved residue(s) required for the propagation of feature annotation.</text>
</comment>
<evidence type="ECO:0000256" key="4">
    <source>
        <dbReference type="ARBA" id="ARBA00023002"/>
    </source>
</evidence>
<dbReference type="SUPFAM" id="SSF51735">
    <property type="entry name" value="NAD(P)-binding Rossmann-fold domains"/>
    <property type="match status" value="1"/>
</dbReference>
<organism evidence="9 10">
    <name type="scientific">Mycobacterium helveticum</name>
    <dbReference type="NCBI Taxonomy" id="2592811"/>
    <lineage>
        <taxon>Bacteria</taxon>
        <taxon>Bacillati</taxon>
        <taxon>Actinomycetota</taxon>
        <taxon>Actinomycetes</taxon>
        <taxon>Mycobacteriales</taxon>
        <taxon>Mycobacteriaceae</taxon>
        <taxon>Mycobacterium</taxon>
    </lineage>
</organism>
<dbReference type="Gene3D" id="3.30.360.10">
    <property type="entry name" value="Dihydrodipicolinate Reductase, domain 2"/>
    <property type="match status" value="1"/>
</dbReference>
<evidence type="ECO:0000256" key="6">
    <source>
        <dbReference type="HAMAP-Rule" id="MF_00966"/>
    </source>
</evidence>
<feature type="binding site" evidence="6">
    <location>
        <position position="268"/>
    </location>
    <ligand>
        <name>substrate</name>
    </ligand>
</feature>
<comment type="caution">
    <text evidence="9">The sequence shown here is derived from an EMBL/GenBank/DDBJ whole genome shotgun (WGS) entry which is preliminary data.</text>
</comment>
<dbReference type="PANTHER" id="PTHR23429">
    <property type="entry name" value="GLUCOSE-6-PHOSPHATE 1-DEHYDROGENASE G6PD"/>
    <property type="match status" value="1"/>
</dbReference>
<evidence type="ECO:0000256" key="3">
    <source>
        <dbReference type="ARBA" id="ARBA00022857"/>
    </source>
</evidence>
<evidence type="ECO:0000256" key="1">
    <source>
        <dbReference type="ARBA" id="ARBA00004937"/>
    </source>
</evidence>
<keyword evidence="3 6" id="KW-0521">NADP</keyword>
<dbReference type="InterPro" id="IPR001282">
    <property type="entry name" value="G6P_DH"/>
</dbReference>
<dbReference type="GO" id="GO:0009051">
    <property type="term" value="P:pentose-phosphate shunt, oxidative branch"/>
    <property type="evidence" value="ECO:0007669"/>
    <property type="project" value="TreeGrafter"/>
</dbReference>
<keyword evidence="2 6" id="KW-0313">Glucose metabolism</keyword>
<dbReference type="EMBL" id="VMQU01000107">
    <property type="protein sequence ID" value="TVS85012.1"/>
    <property type="molecule type" value="Genomic_DNA"/>
</dbReference>
<dbReference type="PANTHER" id="PTHR23429:SF0">
    <property type="entry name" value="GLUCOSE-6-PHOSPHATE 1-DEHYDROGENASE"/>
    <property type="match status" value="1"/>
</dbReference>
<dbReference type="GO" id="GO:0005829">
    <property type="term" value="C:cytosol"/>
    <property type="evidence" value="ECO:0007669"/>
    <property type="project" value="TreeGrafter"/>
</dbReference>
<evidence type="ECO:0000256" key="5">
    <source>
        <dbReference type="ARBA" id="ARBA00023277"/>
    </source>
</evidence>
<dbReference type="GO" id="GO:0006006">
    <property type="term" value="P:glucose metabolic process"/>
    <property type="evidence" value="ECO:0007669"/>
    <property type="project" value="UniProtKB-KW"/>
</dbReference>
<feature type="binding site" evidence="6">
    <location>
        <position position="249"/>
    </location>
    <ligand>
        <name>substrate</name>
    </ligand>
</feature>
<name>A0A557XH93_9MYCO</name>
<accession>A0A557XH93</accession>
<dbReference type="OrthoDB" id="9802739at2"/>
<dbReference type="Gene3D" id="3.40.50.720">
    <property type="entry name" value="NAD(P)-binding Rossmann-like Domain"/>
    <property type="match status" value="1"/>
</dbReference>
<dbReference type="HAMAP" id="MF_00966">
    <property type="entry name" value="G6PD"/>
    <property type="match status" value="1"/>
</dbReference>
<dbReference type="UniPathway" id="UPA00115">
    <property type="reaction ID" value="UER00408"/>
</dbReference>
<comment type="function">
    <text evidence="6">Catalyzes the oxidation of glucose 6-phosphate to 6-phosphogluconolactone.</text>
</comment>
<keyword evidence="4 6" id="KW-0560">Oxidoreductase</keyword>
<dbReference type="NCBIfam" id="TIGR00871">
    <property type="entry name" value="zwf"/>
    <property type="match status" value="1"/>
</dbReference>
<dbReference type="InterPro" id="IPR036291">
    <property type="entry name" value="NAD(P)-bd_dom_sf"/>
</dbReference>
<evidence type="ECO:0000259" key="7">
    <source>
        <dbReference type="Pfam" id="PF00479"/>
    </source>
</evidence>
<dbReference type="InterPro" id="IPR022675">
    <property type="entry name" value="G6P_DH_C"/>
</dbReference>
<feature type="domain" description="Glucose-6-phosphate dehydrogenase C-terminal" evidence="8">
    <location>
        <begin position="222"/>
        <end position="507"/>
    </location>
</feature>
<reference evidence="9 10" key="1">
    <citation type="submission" date="2019-07" db="EMBL/GenBank/DDBJ databases">
        <title>New Mycobacterium species.</title>
        <authorList>
            <person name="Tortoli E."/>
            <person name="Ghielmetti G."/>
            <person name="Friedel U."/>
            <person name="Trovato A."/>
        </authorList>
    </citation>
    <scope>NUCLEOTIDE SEQUENCE [LARGE SCALE GENOMIC DNA]</scope>
    <source>
        <strain evidence="9 10">16-83</strain>
    </source>
</reference>
<keyword evidence="5 6" id="KW-0119">Carbohydrate metabolism</keyword>
<feature type="binding site" evidence="6">
    <location>
        <position position="215"/>
    </location>
    <ligand>
        <name>substrate</name>
    </ligand>
</feature>
<dbReference type="Proteomes" id="UP000320513">
    <property type="component" value="Unassembled WGS sequence"/>
</dbReference>
<dbReference type="EC" id="1.1.1.49" evidence="6"/>
<comment type="catalytic activity">
    <reaction evidence="6">
        <text>D-glucose 6-phosphate + NADP(+) = 6-phospho-D-glucono-1,5-lactone + NADPH + H(+)</text>
        <dbReference type="Rhea" id="RHEA:15841"/>
        <dbReference type="ChEBI" id="CHEBI:15378"/>
        <dbReference type="ChEBI" id="CHEBI:57783"/>
        <dbReference type="ChEBI" id="CHEBI:57955"/>
        <dbReference type="ChEBI" id="CHEBI:58349"/>
        <dbReference type="ChEBI" id="CHEBI:61548"/>
        <dbReference type="EC" id="1.1.1.49"/>
    </reaction>
</comment>
<evidence type="ECO:0000313" key="10">
    <source>
        <dbReference type="Proteomes" id="UP000320513"/>
    </source>
</evidence>
<feature type="domain" description="Glucose-6-phosphate dehydrogenase NAD-binding" evidence="7">
    <location>
        <begin position="42"/>
        <end position="220"/>
    </location>
</feature>
<dbReference type="GO" id="GO:0004345">
    <property type="term" value="F:glucose-6-phosphate dehydrogenase activity"/>
    <property type="evidence" value="ECO:0007669"/>
    <property type="project" value="UniProtKB-UniRule"/>
</dbReference>
<dbReference type="SUPFAM" id="SSF55347">
    <property type="entry name" value="Glyceraldehyde-3-phosphate dehydrogenase-like, C-terminal domain"/>
    <property type="match status" value="1"/>
</dbReference>
<comment type="pathway">
    <text evidence="1 6">Carbohydrate degradation; pentose phosphate pathway; D-ribulose 5-phosphate from D-glucose 6-phosphate (oxidative stage): step 1/3.</text>
</comment>
<evidence type="ECO:0000313" key="9">
    <source>
        <dbReference type="EMBL" id="TVS85012.1"/>
    </source>
</evidence>
<feature type="binding site" evidence="6">
    <location>
        <begin position="45"/>
        <end position="52"/>
    </location>
    <ligand>
        <name>NADP(+)</name>
        <dbReference type="ChEBI" id="CHEBI:58349"/>
    </ligand>
</feature>
<dbReference type="PIRSF" id="PIRSF000110">
    <property type="entry name" value="G6PD"/>
    <property type="match status" value="1"/>
</dbReference>
<dbReference type="AlphaFoldDB" id="A0A557XH93"/>